<dbReference type="EMBL" id="CP133720">
    <property type="protein sequence ID" value="WMW80711.1"/>
    <property type="molecule type" value="Genomic_DNA"/>
</dbReference>
<evidence type="ECO:0000256" key="1">
    <source>
        <dbReference type="SAM" id="SignalP"/>
    </source>
</evidence>
<keyword evidence="1" id="KW-0732">Signal</keyword>
<proteinExistence type="predicted"/>
<sequence>MKLIFKLAALLMLASTYSYSAAQVLDPLWQKTVQHLQKAQNYVAHDIDQKLEAEGNGEKKNVVMKIQQTAWKDKNPVYTVISADPKPKDGGTPKVVDFEDVMKVVFKLMLTEQTKVTRMDAQKFEGLNATLFQIKEGGVQSIDAKLWVHPETGEVYSYHIQMSIPLMVELDSKVRFAETAFGVRLGQYRETHFKIKIPFKKATGNLNETLSNWIPRP</sequence>
<gene>
    <name evidence="2" type="ORF">RF679_00175</name>
</gene>
<evidence type="ECO:0000313" key="2">
    <source>
        <dbReference type="EMBL" id="WMW80711.1"/>
    </source>
</evidence>
<keyword evidence="3" id="KW-1185">Reference proteome</keyword>
<organism evidence="2 3">
    <name type="scientific">Undibacterium cyanobacteriorum</name>
    <dbReference type="NCBI Taxonomy" id="3073561"/>
    <lineage>
        <taxon>Bacteria</taxon>
        <taxon>Pseudomonadati</taxon>
        <taxon>Pseudomonadota</taxon>
        <taxon>Betaproteobacteria</taxon>
        <taxon>Burkholderiales</taxon>
        <taxon>Oxalobacteraceae</taxon>
        <taxon>Undibacterium</taxon>
    </lineage>
</organism>
<evidence type="ECO:0000313" key="3">
    <source>
        <dbReference type="Proteomes" id="UP001181355"/>
    </source>
</evidence>
<dbReference type="RefSeq" id="WP_309482202.1">
    <property type="nucleotide sequence ID" value="NZ_CP133720.1"/>
</dbReference>
<name>A0ABY9RL01_9BURK</name>
<feature type="signal peptide" evidence="1">
    <location>
        <begin position="1"/>
        <end position="21"/>
    </location>
</feature>
<protein>
    <submittedName>
        <fullName evidence="2">Uncharacterized protein</fullName>
    </submittedName>
</protein>
<dbReference type="Proteomes" id="UP001181355">
    <property type="component" value="Chromosome"/>
</dbReference>
<accession>A0ABY9RL01</accession>
<feature type="chain" id="PRO_5046723470" evidence="1">
    <location>
        <begin position="22"/>
        <end position="217"/>
    </location>
</feature>
<reference evidence="2" key="1">
    <citation type="submission" date="2023-09" db="EMBL/GenBank/DDBJ databases">
        <title>Undibacterium sp. 20NA77.5 isolated from freshwater.</title>
        <authorList>
            <person name="Le V."/>
            <person name="Ko S.-R."/>
            <person name="Ahn C.-Y."/>
            <person name="Oh H.-M."/>
        </authorList>
    </citation>
    <scope>NUCLEOTIDE SEQUENCE</scope>
    <source>
        <strain evidence="2">20NA77.5</strain>
    </source>
</reference>